<dbReference type="PANTHER" id="PTHR45625:SF4">
    <property type="entry name" value="PEPTIDYLPROLYL ISOMERASE DOMAIN AND WD REPEAT-CONTAINING PROTEIN 1"/>
    <property type="match status" value="1"/>
</dbReference>
<reference evidence="5" key="1">
    <citation type="submission" date="2018-05" db="EMBL/GenBank/DDBJ databases">
        <authorList>
            <person name="Lanie J.A."/>
            <person name="Ng W.-L."/>
            <person name="Kazmierczak K.M."/>
            <person name="Andrzejewski T.M."/>
            <person name="Davidsen T.M."/>
            <person name="Wayne K.J."/>
            <person name="Tettelin H."/>
            <person name="Glass J.I."/>
            <person name="Rusch D."/>
            <person name="Podicherti R."/>
            <person name="Tsui H.-C.T."/>
            <person name="Winkler M.E."/>
        </authorList>
    </citation>
    <scope>NUCLEOTIDE SEQUENCE</scope>
</reference>
<feature type="non-terminal residue" evidence="5">
    <location>
        <position position="136"/>
    </location>
</feature>
<evidence type="ECO:0000313" key="5">
    <source>
        <dbReference type="EMBL" id="SVB64119.1"/>
    </source>
</evidence>
<dbReference type="Gene3D" id="2.40.100.10">
    <property type="entry name" value="Cyclophilin-like"/>
    <property type="match status" value="1"/>
</dbReference>
<dbReference type="PANTHER" id="PTHR45625">
    <property type="entry name" value="PEPTIDYL-PROLYL CIS-TRANS ISOMERASE-RELATED"/>
    <property type="match status" value="1"/>
</dbReference>
<dbReference type="PROSITE" id="PS50072">
    <property type="entry name" value="CSA_PPIASE_2"/>
    <property type="match status" value="1"/>
</dbReference>
<feature type="domain" description="PPIase cyclophilin-type" evidence="4">
    <location>
        <begin position="59"/>
        <end position="136"/>
    </location>
</feature>
<keyword evidence="2" id="KW-0697">Rotamase</keyword>
<dbReference type="InterPro" id="IPR044666">
    <property type="entry name" value="Cyclophilin_A-like"/>
</dbReference>
<dbReference type="EMBL" id="UINC01050765">
    <property type="protein sequence ID" value="SVB64119.1"/>
    <property type="molecule type" value="Genomic_DNA"/>
</dbReference>
<proteinExistence type="predicted"/>
<dbReference type="GO" id="GO:0003755">
    <property type="term" value="F:peptidyl-prolyl cis-trans isomerase activity"/>
    <property type="evidence" value="ECO:0007669"/>
    <property type="project" value="UniProtKB-KW"/>
</dbReference>
<keyword evidence="3" id="KW-0413">Isomerase</keyword>
<evidence type="ECO:0000256" key="1">
    <source>
        <dbReference type="ARBA" id="ARBA00013194"/>
    </source>
</evidence>
<accession>A0A382FN84</accession>
<organism evidence="5">
    <name type="scientific">marine metagenome</name>
    <dbReference type="NCBI Taxonomy" id="408172"/>
    <lineage>
        <taxon>unclassified sequences</taxon>
        <taxon>metagenomes</taxon>
        <taxon>ecological metagenomes</taxon>
    </lineage>
</organism>
<protein>
    <recommendedName>
        <fullName evidence="1">peptidylprolyl isomerase</fullName>
        <ecNumber evidence="1">5.2.1.8</ecNumber>
    </recommendedName>
</protein>
<dbReference type="EC" id="5.2.1.8" evidence="1"/>
<dbReference type="InterPro" id="IPR002130">
    <property type="entry name" value="Cyclophilin-type_PPIase_dom"/>
</dbReference>
<evidence type="ECO:0000256" key="2">
    <source>
        <dbReference type="ARBA" id="ARBA00023110"/>
    </source>
</evidence>
<dbReference type="InterPro" id="IPR029000">
    <property type="entry name" value="Cyclophilin-like_dom_sf"/>
</dbReference>
<sequence>MIPCEVVKASRVMATKSFWVAMMCATASVFVLAQEPDESGLFATSFTLEEMKEKQVVLETDHGTIAIDLRPELAPNHVGLIMTSVADGAFDGTTFHRMVQRGIVQGGDPFTKDPDRATDYGRGGLGLVEAELSDAN</sequence>
<name>A0A382FN84_9ZZZZ</name>
<dbReference type="SUPFAM" id="SSF50891">
    <property type="entry name" value="Cyclophilin-like"/>
    <property type="match status" value="1"/>
</dbReference>
<evidence type="ECO:0000259" key="4">
    <source>
        <dbReference type="PROSITE" id="PS50072"/>
    </source>
</evidence>
<gene>
    <name evidence="5" type="ORF">METZ01_LOCUS216973</name>
</gene>
<evidence type="ECO:0000256" key="3">
    <source>
        <dbReference type="ARBA" id="ARBA00023235"/>
    </source>
</evidence>
<dbReference type="Pfam" id="PF00160">
    <property type="entry name" value="Pro_isomerase"/>
    <property type="match status" value="1"/>
</dbReference>
<dbReference type="AlphaFoldDB" id="A0A382FN84"/>